<evidence type="ECO:0000313" key="2">
    <source>
        <dbReference type="EMBL" id="CAL6084135.1"/>
    </source>
</evidence>
<sequence>MSDLQKSTIVNTIAKLFYIPQQTNLEYNVALQVMLLPDQLFERLFVQLSLEFNVSSAELTKIFFDKIIMKNLMLPSSYLKVELKGANSHQFKQTTRTQSVQSLDFQNKFAAALREALTPSKEEFLDNSQLCKAVNQHILLNGQVDFWKKVGIIVTQKNERQLREYYQKSFLRFMYHECISGQDKVLLCQFIDQMNGQKPSLIVDRFFEVVGTTKYFKRNVIMYVVNRKQK</sequence>
<name>A0AA86VS18_9EUKA</name>
<organism evidence="1">
    <name type="scientific">Hexamita inflata</name>
    <dbReference type="NCBI Taxonomy" id="28002"/>
    <lineage>
        <taxon>Eukaryota</taxon>
        <taxon>Metamonada</taxon>
        <taxon>Diplomonadida</taxon>
        <taxon>Hexamitidae</taxon>
        <taxon>Hexamitinae</taxon>
        <taxon>Hexamita</taxon>
    </lineage>
</organism>
<dbReference type="EMBL" id="CAXDID020000377">
    <property type="protein sequence ID" value="CAL6084135.1"/>
    <property type="molecule type" value="Genomic_DNA"/>
</dbReference>
<dbReference type="Proteomes" id="UP001642409">
    <property type="component" value="Unassembled WGS sequence"/>
</dbReference>
<dbReference type="AlphaFoldDB" id="A0AA86VS18"/>
<evidence type="ECO:0000313" key="3">
    <source>
        <dbReference type="Proteomes" id="UP001642409"/>
    </source>
</evidence>
<protein>
    <submittedName>
        <fullName evidence="2">Hypothetical_protein</fullName>
    </submittedName>
</protein>
<accession>A0AA86VS18</accession>
<dbReference type="EMBL" id="CATOUU010001166">
    <property type="protein sequence ID" value="CAI9975223.1"/>
    <property type="molecule type" value="Genomic_DNA"/>
</dbReference>
<proteinExistence type="predicted"/>
<reference evidence="1" key="1">
    <citation type="submission" date="2023-06" db="EMBL/GenBank/DDBJ databases">
        <authorList>
            <person name="Kurt Z."/>
        </authorList>
    </citation>
    <scope>NUCLEOTIDE SEQUENCE</scope>
</reference>
<gene>
    <name evidence="2" type="ORF">HINF_LOCUS62055</name>
    <name evidence="1" type="ORF">HINF_LOCUS62868</name>
</gene>
<comment type="caution">
    <text evidence="1">The sequence shown here is derived from an EMBL/GenBank/DDBJ whole genome shotgun (WGS) entry which is preliminary data.</text>
</comment>
<evidence type="ECO:0000313" key="1">
    <source>
        <dbReference type="EMBL" id="CAI9975223.1"/>
    </source>
</evidence>
<keyword evidence="3" id="KW-1185">Reference proteome</keyword>
<reference evidence="2 3" key="2">
    <citation type="submission" date="2024-07" db="EMBL/GenBank/DDBJ databases">
        <authorList>
            <person name="Akdeniz Z."/>
        </authorList>
    </citation>
    <scope>NUCLEOTIDE SEQUENCE [LARGE SCALE GENOMIC DNA]</scope>
</reference>